<evidence type="ECO:0000313" key="3">
    <source>
        <dbReference type="Proteomes" id="UP001548189"/>
    </source>
</evidence>
<feature type="transmembrane region" description="Helical" evidence="1">
    <location>
        <begin position="75"/>
        <end position="100"/>
    </location>
</feature>
<gene>
    <name evidence="2" type="ORF">ABVT43_01740</name>
</gene>
<feature type="transmembrane region" description="Helical" evidence="1">
    <location>
        <begin position="139"/>
        <end position="164"/>
    </location>
</feature>
<dbReference type="RefSeq" id="WP_353873376.1">
    <property type="nucleotide sequence ID" value="NZ_JBEVCJ010000001.1"/>
</dbReference>
<keyword evidence="1" id="KW-1133">Transmembrane helix</keyword>
<feature type="transmembrane region" description="Helical" evidence="1">
    <location>
        <begin position="213"/>
        <end position="237"/>
    </location>
</feature>
<keyword evidence="3" id="KW-1185">Reference proteome</keyword>
<evidence type="ECO:0000256" key="1">
    <source>
        <dbReference type="SAM" id="Phobius"/>
    </source>
</evidence>
<comment type="caution">
    <text evidence="2">The sequence shown here is derived from an EMBL/GenBank/DDBJ whole genome shotgun (WGS) entry which is preliminary data.</text>
</comment>
<accession>A0ABV2BPF9</accession>
<keyword evidence="1" id="KW-0812">Transmembrane</keyword>
<name>A0ABV2BPF9_9GAMM</name>
<evidence type="ECO:0008006" key="4">
    <source>
        <dbReference type="Google" id="ProtNLM"/>
    </source>
</evidence>
<evidence type="ECO:0000313" key="2">
    <source>
        <dbReference type="EMBL" id="MET1253836.1"/>
    </source>
</evidence>
<feature type="transmembrane region" description="Helical" evidence="1">
    <location>
        <begin position="184"/>
        <end position="201"/>
    </location>
</feature>
<feature type="transmembrane region" description="Helical" evidence="1">
    <location>
        <begin position="280"/>
        <end position="299"/>
    </location>
</feature>
<sequence>MNSFKALVKREYWEHRGSFVYAPLIMAGIFLGIILITILTGNNVEVNNNGVILSEAGTLVHEKLLSLPDEARGQLMLTFFAGLTVSFGIVLLVVSVFFCLGSLYDERKDRSILFWKSLPISDSATVLSKFIAIVLLAPLLYLAVIIAFQLVFLIIATISAWFGGHSGSLYWTSVNLFGFFFNKGFSMFVAALWLSPVWAWCMLMSAWAKKVPFIWAAFPILMIALAEGYIFGSISFIETLGNHVAAGITIQNEVFEAIKDNGHEIAELNFNRAGEAVMTLQFWIAQVIAAVFLIAAIYTRRFRDES</sequence>
<organism evidence="2 3">
    <name type="scientific">Aliikangiella maris</name>
    <dbReference type="NCBI Taxonomy" id="3162458"/>
    <lineage>
        <taxon>Bacteria</taxon>
        <taxon>Pseudomonadati</taxon>
        <taxon>Pseudomonadota</taxon>
        <taxon>Gammaproteobacteria</taxon>
        <taxon>Oceanospirillales</taxon>
        <taxon>Pleioneaceae</taxon>
        <taxon>Aliikangiella</taxon>
    </lineage>
</organism>
<keyword evidence="1" id="KW-0472">Membrane</keyword>
<dbReference type="EMBL" id="JBEVCJ010000001">
    <property type="protein sequence ID" value="MET1253836.1"/>
    <property type="molecule type" value="Genomic_DNA"/>
</dbReference>
<proteinExistence type="predicted"/>
<feature type="transmembrane region" description="Helical" evidence="1">
    <location>
        <begin position="20"/>
        <end position="39"/>
    </location>
</feature>
<protein>
    <recommendedName>
        <fullName evidence="4">ABC transporter permease</fullName>
    </recommendedName>
</protein>
<dbReference type="Proteomes" id="UP001548189">
    <property type="component" value="Unassembled WGS sequence"/>
</dbReference>
<reference evidence="2 3" key="1">
    <citation type="submission" date="2024-06" db="EMBL/GenBank/DDBJ databases">
        <authorList>
            <person name="Li F."/>
        </authorList>
    </citation>
    <scope>NUCLEOTIDE SEQUENCE [LARGE SCALE GENOMIC DNA]</scope>
    <source>
        <strain evidence="2 3">GXAS 311</strain>
    </source>
</reference>